<protein>
    <submittedName>
        <fullName evidence="4">CPBP family intramembrane metalloprotease</fullName>
    </submittedName>
</protein>
<name>A0A7G8Q165_9GAMM</name>
<dbReference type="RefSeq" id="WP_187055996.1">
    <property type="nucleotide sequence ID" value="NZ_CP060412.1"/>
</dbReference>
<dbReference type="AlphaFoldDB" id="A0A7G8Q165"/>
<feature type="transmembrane region" description="Helical" evidence="2">
    <location>
        <begin position="245"/>
        <end position="263"/>
    </location>
</feature>
<dbReference type="Proteomes" id="UP000515873">
    <property type="component" value="Chromosome"/>
</dbReference>
<keyword evidence="4" id="KW-0378">Hydrolase</keyword>
<organism evidence="4 5">
    <name type="scientific">Dyella telluris</name>
    <dbReference type="NCBI Taxonomy" id="2763498"/>
    <lineage>
        <taxon>Bacteria</taxon>
        <taxon>Pseudomonadati</taxon>
        <taxon>Pseudomonadota</taxon>
        <taxon>Gammaproteobacteria</taxon>
        <taxon>Lysobacterales</taxon>
        <taxon>Rhodanobacteraceae</taxon>
        <taxon>Dyella</taxon>
    </lineage>
</organism>
<dbReference type="InterPro" id="IPR052710">
    <property type="entry name" value="CAAX_protease"/>
</dbReference>
<feature type="transmembrane region" description="Helical" evidence="2">
    <location>
        <begin position="145"/>
        <end position="170"/>
    </location>
</feature>
<feature type="domain" description="CAAX prenyl protease 2/Lysostaphin resistance protein A-like" evidence="3">
    <location>
        <begin position="192"/>
        <end position="283"/>
    </location>
</feature>
<dbReference type="Pfam" id="PF02517">
    <property type="entry name" value="Rce1-like"/>
    <property type="match status" value="1"/>
</dbReference>
<keyword evidence="5" id="KW-1185">Reference proteome</keyword>
<feature type="transmembrane region" description="Helical" evidence="2">
    <location>
        <begin position="101"/>
        <end position="125"/>
    </location>
</feature>
<sequence length="293" mass="31171">MNTWTGGRETGRQPCPARQRPGLFSMDANRLTDLTVSPPDQTSPAPTPWQAIALIAMYFLLQLAVGSLVTLLAGAIATLHQGGGFGDLIPLGRRWLGQSDATAAAVIVTLVVSAAVITQLSRRWWPRLWSEGAPPGLGFTSSPHLAFYVAALAAGVMMPIVGGVLTQWLAQGHEVSQDIKQLGANTSLALRVPLALLVISIGPMVEELLFRGVLLSAIARYTGNGAAIVLSALLFACVHLPDLSFLWYALPNLALLGIILGWLRVQSGSIWPAVVAHGMNNLLAVVSWFMLSQ</sequence>
<dbReference type="InterPro" id="IPR003675">
    <property type="entry name" value="Rce1/LyrA-like_dom"/>
</dbReference>
<keyword evidence="2" id="KW-0812">Transmembrane</keyword>
<dbReference type="KEGG" id="dtl:H8F01_15665"/>
<dbReference type="GO" id="GO:0008237">
    <property type="term" value="F:metallopeptidase activity"/>
    <property type="evidence" value="ECO:0007669"/>
    <property type="project" value="UniProtKB-KW"/>
</dbReference>
<proteinExistence type="predicted"/>
<evidence type="ECO:0000313" key="5">
    <source>
        <dbReference type="Proteomes" id="UP000515873"/>
    </source>
</evidence>
<dbReference type="PANTHER" id="PTHR36435:SF1">
    <property type="entry name" value="CAAX AMINO TERMINAL PROTEASE FAMILY PROTEIN"/>
    <property type="match status" value="1"/>
</dbReference>
<keyword evidence="4" id="KW-0645">Protease</keyword>
<feature type="transmembrane region" description="Helical" evidence="2">
    <location>
        <begin position="182"/>
        <end position="205"/>
    </location>
</feature>
<feature type="transmembrane region" description="Helical" evidence="2">
    <location>
        <begin position="217"/>
        <end position="238"/>
    </location>
</feature>
<accession>A0A7G8Q165</accession>
<keyword evidence="2" id="KW-1133">Transmembrane helix</keyword>
<dbReference type="GO" id="GO:0080120">
    <property type="term" value="P:CAAX-box protein maturation"/>
    <property type="evidence" value="ECO:0007669"/>
    <property type="project" value="UniProtKB-ARBA"/>
</dbReference>
<dbReference type="PANTHER" id="PTHR36435">
    <property type="entry name" value="SLR1288 PROTEIN"/>
    <property type="match status" value="1"/>
</dbReference>
<keyword evidence="4" id="KW-0482">Metalloprotease</keyword>
<feature type="transmembrane region" description="Helical" evidence="2">
    <location>
        <begin position="269"/>
        <end position="291"/>
    </location>
</feature>
<evidence type="ECO:0000256" key="2">
    <source>
        <dbReference type="SAM" id="Phobius"/>
    </source>
</evidence>
<evidence type="ECO:0000313" key="4">
    <source>
        <dbReference type="EMBL" id="QNK00523.1"/>
    </source>
</evidence>
<keyword evidence="2" id="KW-0472">Membrane</keyword>
<dbReference type="GO" id="GO:0006508">
    <property type="term" value="P:proteolysis"/>
    <property type="evidence" value="ECO:0007669"/>
    <property type="project" value="UniProtKB-KW"/>
</dbReference>
<evidence type="ECO:0000259" key="3">
    <source>
        <dbReference type="Pfam" id="PF02517"/>
    </source>
</evidence>
<reference evidence="4 5" key="1">
    <citation type="submission" date="2020-08" db="EMBL/GenBank/DDBJ databases">
        <title>Dyella sp. G9 isolated from forest soil.</title>
        <authorList>
            <person name="Fu J."/>
            <person name="Qiu L."/>
        </authorList>
    </citation>
    <scope>NUCLEOTIDE SEQUENCE [LARGE SCALE GENOMIC DNA]</scope>
    <source>
        <strain evidence="4 5">G9</strain>
    </source>
</reference>
<dbReference type="EMBL" id="CP060412">
    <property type="protein sequence ID" value="QNK00523.1"/>
    <property type="molecule type" value="Genomic_DNA"/>
</dbReference>
<dbReference type="GO" id="GO:0004175">
    <property type="term" value="F:endopeptidase activity"/>
    <property type="evidence" value="ECO:0007669"/>
    <property type="project" value="UniProtKB-ARBA"/>
</dbReference>
<feature type="region of interest" description="Disordered" evidence="1">
    <location>
        <begin position="1"/>
        <end position="23"/>
    </location>
</feature>
<feature type="transmembrane region" description="Helical" evidence="2">
    <location>
        <begin position="51"/>
        <end position="80"/>
    </location>
</feature>
<gene>
    <name evidence="4" type="ORF">H8F01_15665</name>
</gene>
<evidence type="ECO:0000256" key="1">
    <source>
        <dbReference type="SAM" id="MobiDB-lite"/>
    </source>
</evidence>